<feature type="domain" description="Bacterial Ig-like" evidence="4">
    <location>
        <begin position="1100"/>
        <end position="1192"/>
    </location>
</feature>
<feature type="compositionally biased region" description="Polar residues" evidence="2">
    <location>
        <begin position="2899"/>
        <end position="2910"/>
    </location>
</feature>
<feature type="domain" description="Bacterial Ig-like" evidence="4">
    <location>
        <begin position="2092"/>
        <end position="2180"/>
    </location>
</feature>
<gene>
    <name evidence="5" type="ordered locus">SBG_3755</name>
</gene>
<feature type="domain" description="Bacterial Ig-like" evidence="4">
    <location>
        <begin position="2979"/>
        <end position="3071"/>
    </location>
</feature>
<feature type="region of interest" description="Disordered" evidence="2">
    <location>
        <begin position="1700"/>
        <end position="1727"/>
    </location>
</feature>
<feature type="compositionally biased region" description="Low complexity" evidence="2">
    <location>
        <begin position="2102"/>
        <end position="2114"/>
    </location>
</feature>
<dbReference type="InterPro" id="IPR041498">
    <property type="entry name" value="Big_6"/>
</dbReference>
<dbReference type="InterPro" id="IPR044016">
    <property type="entry name" value="Big_13"/>
</dbReference>
<feature type="region of interest" description="Disordered" evidence="2">
    <location>
        <begin position="1502"/>
        <end position="1526"/>
    </location>
</feature>
<feature type="domain" description="Bacterial Ig-like" evidence="4">
    <location>
        <begin position="2494"/>
        <end position="2577"/>
    </location>
</feature>
<evidence type="ECO:0000313" key="6">
    <source>
        <dbReference type="Proteomes" id="UP000000289"/>
    </source>
</evidence>
<feature type="domain" description="Bacterial Ig-like" evidence="4">
    <location>
        <begin position="610"/>
        <end position="705"/>
    </location>
</feature>
<feature type="domain" description="Bacterial Ig-like" evidence="4">
    <location>
        <begin position="1201"/>
        <end position="1289"/>
    </location>
</feature>
<feature type="compositionally biased region" description="Polar residues" evidence="2">
    <location>
        <begin position="1184"/>
        <end position="1208"/>
    </location>
</feature>
<sequence>MTTKNDISSTEKPNVKPESVTDIKSYKVSGFDLIVTTADGNTTTLKDGLTNLVLGNIELRDSSGKTINQDHVISSIKTYQLGLDTVYLADMLKSEESTIETNNEKADEETQETSVEANKSLEAALQQKIKEYEVLLKARTEEQKKNIKLEKNELSAEKKEIVDKKVKQELSKNLKPTEEEVQNSVATPPPPPASSSSSSSSSGEQAEKTQASLPTPEVPLFITGKLDAKWDSGKKGDGITNITTPTFSGNATPDATASLIIDKTHYPLTVDKDGKWTLQLPSALPDGHYDVSFTITDSSGKTATSTTTIVIDSEITGLTASLDPLSDSGLTGDSITNNAKPVLQGTSEPGSIINVTIGGMTLTTVTNAEGFWSLSPGTNLPDGVYHYQVTATDDAGNTATVTNSVTIDATAPDVTFALSDATDTGQQDDFLTNIPEPVLTGKTEPSADVMLTLNGHVYEVTADQQGQWELKITPALDDGSYDFTVTITDIAGNTATQTGTVTIDTQLPTVTATLSAESDTGSSDADGITNNPHPVLTGSTKPFAVVTVTLAGKSFSVRADENGLWAWKVPEDLVLDDGEHVYTLSVTDAAGNNTSSPLEGRFTLDTTPPPAPTVALDVNSDSGDSGDNITNITTPTLYGKSAPHTQVLVTVDDHVYTLQADENGDWQLTLDTPLADGRYDVTVVAKDSAGNMSETAGSITLVIDTSRPEITVSLLDSDDSGVSNSDNITQVNQPTFHGTATPNTTVIFTINHVDYPVVVGADGSWSLTLPDALADETYEYTVQVKNAVGSSAIATGTITVDTTPPSSDAGLDEASDSGQSAQDGITQVIRPILTGTTEPEASVEIIFNGVSHTLTAGADGVWQYAMPNDLTDATYTYTVVTTDKAGNTSSSEHQFTVDTVSQLSGGLDLSSVMEGTVGNTTTQLVRPTLSGMAEPGSLVTVTIKGATYTASVDNSGRWKLTLPKDAAPGLNEYTVTSEDLAGNTATITGNFNYVPSGIVPPKVMAQLDTDSDSGTKGDNITNNNTPKIVGQATPDTVIVLTIAGQSYTTTAAADGSWSIEVTNPLHEGFNEYTVTATDTTTGLSAIATNNVFIDTLNPMSTVGLTDDSDTGIKGDMITQSTRPVFTGKTEPGATITLHIDGQILNTTADHNGTWTLQGPTWGLPPNYTASYTVTVTDKAGNETSTKGNVITDNKAPTLTGSELASGSDTGDKDRYWTNDLTPTLTGRVEPGSKLTIRINNTTYDVTDIASDGTWKFTLPAGLVADNGSYNTVRFYMTATDAAGNTTTNTDAIYICKRKLTITSGLSAETDSDTKGDNLTSVTRPTLEGTIAGGQANDKLSGTITIGGKTYPLTITAGGTEWSFTVPDGAPLGSGIHDYTLTFKDKFGTETTHTATVTISTLVGYISPDDDTGTVSNNQTQNTSPSLSGKASIGATLRIEFNAQEYTIPVNADGTWTFTLPGGPFVEGEYHYKLTEIVGHAVTTYNGSFTIDLTPPDITGGLRPNDATPNDPSASRWPNPTFSGKADPNQEVIIEINGKRYSTTSDSNGNWEVLLQNANLLPDTRYDYTITSTDGAGNSGVFHGTINNVVNAPATQFGGHEDYLVGTAGSTNAIFYTGTSPVIVGRGNPGDTITIRKSVGGPAPLTAVVDADGNWKIQLPASEFPADTPQGGYYTWNLTVTNSYGLETTYTVRITHDSVPPNLTGGLDSTSDTGTPNDGITNNTKPTFSGRTDAGLKVTITLNGQTYTVIANNAGKWSFTVPEALRDGNYDYTISTVDKAGNASTPVTGTLTVDTSSIALTGGLDTTADPNIANGWSNHNDQTLKGTTTPGATVTVTINDVIYTPTVTADGNWTLHLPDLANNSYSYTVTATNTAGTSSTITGQFVIDNTPPTTTVGLSVATDSGTLGDFITNNKTPVFTGKTKPGATVTLTVDGQTYTVVADNTGLWEVAVTTPLNTGTHNYTVSVTDLAQNISPPTTGTLNIQSGNITGSVTGGLDVHSNTGDTNDTLTSNKKPNFSGTAPAGVTVVVTIDGKTYKTVADRDGNWMLAITNPLRDGVHDYTIALEDIAGNQSPPLTGQVTIDSESHLQINGLSHDTDSGTKADNTTSNTTPTLTGTADANATITLIIGGNRYITTANADGEWAIPLTHALTDGTYHYTVTATDSANNTTSSMATITIDTTAPDHLTGGLDTTSETGGAGSHLTNQTMPTFSGVTENGATVTLMINGKTYTTVAGENGKWSITLPTAGKLADGSYPYTITVTDASGNTSNAQVNGNVTVQHTPPSANAGLHAGSDSSVTGEQVTNNTQPVLSGKTAPGASIVIVYAGVNYPIPVDAAGNWTFQIPTTLTDGAYTYQVLATDNAGNESRYEGAFTIDTTPPDAPVAALAEIADSGVKGDDITHIKNPTFAGTAEANATVILTINGKDYTAQAGSDGAWTITLPVSHSLPDGTYQYTVLAQDAAGNQSASTAGSVIINTAAPTVPTGGLTHDPDASTGTDNTTNVTTPTFSGKADPHSVVILRINDKAYEIQAGNDGAWKFTLPAEDSLTEGTYEYTLQSKNAIGNTSAEQAGSVIIDTTPPTAPTASLAPGYDTGVDDDNITRITTPKFTGKAEPGATITLSINNKTYECPTADDGTWAFTLPTADALTTGNYAYTVLATDTAGNVSATTHGSITIDLTLPAVPNGGLDIESDTGNTGDNITRADLPTFSGTAEPNIIVILTINNKSYDVPVNNDGTWRFTLPAEDKLNDGSYDFTLHGKNIAGTTSEAFTGSITIDTTPPTPVTGELSDDTDTGTKNDGITSVSTPTFTGTTEPDAIIILTINNKTYEIQADTHGAWRFTLPTENALPDDTYIYTVQAKDAAGNTSTPTSGSLTIDSTAPAAPTGALTENSDTGDKGDNITSDKTPTFTGATEPGATIILTLNQKTYTFQAENDGRWEFTLPDADALDDSVYRYTVQAKDQAGNASSLSTGWLTIDSTPPVLSMEGNSDTGAGGDNITNINTPTFIGASEAHATIKLTIDNKDFITTADETGKWSITLDQPLNDGAYDYTITAKDAAGNENTLNERLTIDTQPPAEPTLGSTASGVDNTVTLKGVVEANQDIQVKVTVNDTDYTASVDNDTGNWHVSVPQSAIHSGENAYTITATDPAGNSGTINGTFTSTPPADNSVNNSSDAAEMASLSEATLYTASVEEEHYTL</sequence>
<reference evidence="5 6" key="1">
    <citation type="journal article" date="2011" name="PLoS Pathog.">
        <title>Salmonella bongori provides insights into the evolution of the Salmonellae.</title>
        <authorList>
            <person name="Fookes M."/>
            <person name="Schroeder G.N."/>
            <person name="Langridge G.C."/>
            <person name="Blondel C.J."/>
            <person name="Mammina C."/>
            <person name="Connor T.R."/>
            <person name="Seth-Smith H."/>
            <person name="Vernikos G.S."/>
            <person name="Robinson K.S."/>
            <person name="Sanders M."/>
            <person name="Petty N.K."/>
            <person name="Kingsley R.A."/>
            <person name="Baumler A.J."/>
            <person name="Nuccio S.P."/>
            <person name="Contreras I."/>
            <person name="Santiviago C.A."/>
            <person name="Maskell D."/>
            <person name="Barrow P."/>
            <person name="Humphrey T."/>
            <person name="Nastasi A."/>
            <person name="Roberts M."/>
            <person name="Frankel G."/>
            <person name="Parkhill J."/>
            <person name="Dougan G."/>
            <person name="Thomson N.R."/>
        </authorList>
    </citation>
    <scope>NUCLEOTIDE SEQUENCE [LARGE SCALE GENOMIC DNA]</scope>
    <source>
        <strain evidence="6">ATCC 43975 / DSM 13772 / NCTC 12419</strain>
    </source>
</reference>
<feature type="domain" description="Bacterial Ig-like" evidence="4">
    <location>
        <begin position="1002"/>
        <end position="1095"/>
    </location>
</feature>
<evidence type="ECO:0000259" key="3">
    <source>
        <dbReference type="Pfam" id="PF17936"/>
    </source>
</evidence>
<feature type="domain" description="Bacterial Ig-like" evidence="4">
    <location>
        <begin position="1404"/>
        <end position="1491"/>
    </location>
</feature>
<feature type="domain" description="Bacterial Ig-like" evidence="4">
    <location>
        <begin position="1302"/>
        <end position="1399"/>
    </location>
</feature>
<feature type="domain" description="Bacterial Ig-like" evidence="4">
    <location>
        <begin position="809"/>
        <end position="899"/>
    </location>
</feature>
<dbReference type="Proteomes" id="UP000000289">
    <property type="component" value="Chromosome"/>
</dbReference>
<dbReference type="KEGG" id="sbg:SBG_3755"/>
<feature type="domain" description="Bacterial Ig" evidence="3">
    <location>
        <begin position="1817"/>
        <end position="1880"/>
    </location>
</feature>
<feature type="domain" description="Bacterial Ig-like" evidence="4">
    <location>
        <begin position="411"/>
        <end position="505"/>
    </location>
</feature>
<feature type="domain" description="Bacterial Ig-like" evidence="4">
    <location>
        <begin position="2287"/>
        <end position="2377"/>
    </location>
</feature>
<feature type="region of interest" description="Disordered" evidence="2">
    <location>
        <begin position="2862"/>
        <end position="2912"/>
    </location>
</feature>
<feature type="region of interest" description="Disordered" evidence="2">
    <location>
        <begin position="799"/>
        <end position="823"/>
    </location>
</feature>
<feature type="region of interest" description="Disordered" evidence="2">
    <location>
        <begin position="2282"/>
        <end position="2302"/>
    </location>
</feature>
<dbReference type="EMBL" id="FR877557">
    <property type="protein sequence ID" value="CCC32801.1"/>
    <property type="molecule type" value="Genomic_DNA"/>
</dbReference>
<feature type="region of interest" description="Disordered" evidence="2">
    <location>
        <begin position="170"/>
        <end position="218"/>
    </location>
</feature>
<feature type="compositionally biased region" description="Polar residues" evidence="2">
    <location>
        <begin position="1506"/>
        <end position="1521"/>
    </location>
</feature>
<keyword evidence="1" id="KW-0175">Coiled coil</keyword>
<evidence type="ECO:0000256" key="2">
    <source>
        <dbReference type="SAM" id="MobiDB-lite"/>
    </source>
</evidence>
<feature type="compositionally biased region" description="Low complexity" evidence="2">
    <location>
        <begin position="1702"/>
        <end position="1714"/>
    </location>
</feature>
<evidence type="ECO:0000256" key="1">
    <source>
        <dbReference type="SAM" id="Coils"/>
    </source>
</evidence>
<feature type="domain" description="Bacterial Ig-like" evidence="4">
    <location>
        <begin position="1517"/>
        <end position="1578"/>
    </location>
</feature>
<feature type="domain" description="Bacterial Ig-like" evidence="4">
    <location>
        <begin position="919"/>
        <end position="988"/>
    </location>
</feature>
<feature type="domain" description="Bacterial Ig-like" evidence="4">
    <location>
        <begin position="225"/>
        <end position="312"/>
    </location>
</feature>
<feature type="compositionally biased region" description="Polar residues" evidence="2">
    <location>
        <begin position="2863"/>
        <end position="2877"/>
    </location>
</feature>
<accession>A0A0K0HHE4</accession>
<feature type="domain" description="Bacterial Ig-like" evidence="4">
    <location>
        <begin position="2582"/>
        <end position="2676"/>
    </location>
</feature>
<feature type="domain" description="Bacterial Ig-like" evidence="4">
    <location>
        <begin position="2683"/>
        <end position="2777"/>
    </location>
</feature>
<evidence type="ECO:0000259" key="4">
    <source>
        <dbReference type="Pfam" id="PF19077"/>
    </source>
</evidence>
<dbReference type="Gene3D" id="2.60.40.10">
    <property type="entry name" value="Immunoglobulins"/>
    <property type="match status" value="30"/>
</dbReference>
<feature type="region of interest" description="Disordered" evidence="2">
    <location>
        <begin position="2091"/>
        <end position="2114"/>
    </location>
</feature>
<feature type="domain" description="Bacterial Ig-like" evidence="4">
    <location>
        <begin position="2382"/>
        <end position="2477"/>
    </location>
</feature>
<feature type="compositionally biased region" description="Polar residues" evidence="2">
    <location>
        <begin position="1715"/>
        <end position="1727"/>
    </location>
</feature>
<protein>
    <submittedName>
        <fullName evidence="5">Large repetitive protein</fullName>
    </submittedName>
</protein>
<feature type="domain" description="Bacterial Ig-like" evidence="4">
    <location>
        <begin position="318"/>
        <end position="408"/>
    </location>
</feature>
<organism evidence="5 6">
    <name type="scientific">Salmonella bongori (strain ATCC 43975 / DSM 13772 / NCTC 12419)</name>
    <dbReference type="NCBI Taxonomy" id="218493"/>
    <lineage>
        <taxon>Bacteria</taxon>
        <taxon>Pseudomonadati</taxon>
        <taxon>Pseudomonadota</taxon>
        <taxon>Gammaproteobacteria</taxon>
        <taxon>Enterobacterales</taxon>
        <taxon>Enterobacteriaceae</taxon>
        <taxon>Salmonella</taxon>
    </lineage>
</organism>
<feature type="region of interest" description="Disordered" evidence="2">
    <location>
        <begin position="1184"/>
        <end position="1211"/>
    </location>
</feature>
<proteinExistence type="predicted"/>
<dbReference type="eggNOG" id="COG2931">
    <property type="taxonomic scope" value="Bacteria"/>
</dbReference>
<feature type="domain" description="Bacterial Ig-like" evidence="4">
    <location>
        <begin position="1995"/>
        <end position="2083"/>
    </location>
</feature>
<feature type="region of interest" description="Disordered" evidence="2">
    <location>
        <begin position="2771"/>
        <end position="2808"/>
    </location>
</feature>
<evidence type="ECO:0000313" key="5">
    <source>
        <dbReference type="EMBL" id="CCC32801.1"/>
    </source>
</evidence>
<feature type="domain" description="Bacterial Ig-like" evidence="4">
    <location>
        <begin position="1891"/>
        <end position="1983"/>
    </location>
</feature>
<feature type="domain" description="Bacterial Ig-like" evidence="4">
    <location>
        <begin position="2781"/>
        <end position="2876"/>
    </location>
</feature>
<name>A0A0K0HHE4_SALBC</name>
<feature type="domain" description="Bacterial Ig-like" evidence="4">
    <location>
        <begin position="507"/>
        <end position="606"/>
    </location>
</feature>
<dbReference type="Pfam" id="PF19077">
    <property type="entry name" value="Big_13"/>
    <property type="match status" value="27"/>
</dbReference>
<feature type="domain" description="Bacterial Ig-like" evidence="4">
    <location>
        <begin position="2882"/>
        <end position="2976"/>
    </location>
</feature>
<dbReference type="Pfam" id="PF17936">
    <property type="entry name" value="Big_6"/>
    <property type="match status" value="1"/>
</dbReference>
<dbReference type="InterPro" id="IPR013783">
    <property type="entry name" value="Ig-like_fold"/>
</dbReference>
<feature type="domain" description="Bacterial Ig-like" evidence="4">
    <location>
        <begin position="1705"/>
        <end position="1794"/>
    </location>
</feature>
<feature type="domain" description="Bacterial Ig-like" evidence="4">
    <location>
        <begin position="2189"/>
        <end position="2279"/>
    </location>
</feature>
<feature type="coiled-coil region" evidence="1">
    <location>
        <begin position="89"/>
        <end position="164"/>
    </location>
</feature>
<feature type="domain" description="Bacterial Ig-like" evidence="4">
    <location>
        <begin position="709"/>
        <end position="802"/>
    </location>
</feature>
<dbReference type="NCBIfam" id="NF033510">
    <property type="entry name" value="Ca_tandemer"/>
    <property type="match status" value="29"/>
</dbReference>